<name>A0A5E4G218_PRUDU</name>
<accession>A0A5E4G218</accession>
<proteinExistence type="predicted"/>
<dbReference type="EMBL" id="CABIKO010000303">
    <property type="protein sequence ID" value="VVA33787.1"/>
    <property type="molecule type" value="Genomic_DNA"/>
</dbReference>
<evidence type="ECO:0000313" key="2">
    <source>
        <dbReference type="Proteomes" id="UP000327085"/>
    </source>
</evidence>
<gene>
    <name evidence="1" type="ORF">ALMOND_2B018399</name>
</gene>
<evidence type="ECO:0000313" key="1">
    <source>
        <dbReference type="EMBL" id="VVA33787.1"/>
    </source>
</evidence>
<dbReference type="AlphaFoldDB" id="A0A5E4G218"/>
<dbReference type="Proteomes" id="UP000327085">
    <property type="component" value="Chromosome 1"/>
</dbReference>
<organism evidence="1 2">
    <name type="scientific">Prunus dulcis</name>
    <name type="common">Almond</name>
    <name type="synonym">Amygdalus dulcis</name>
    <dbReference type="NCBI Taxonomy" id="3755"/>
    <lineage>
        <taxon>Eukaryota</taxon>
        <taxon>Viridiplantae</taxon>
        <taxon>Streptophyta</taxon>
        <taxon>Embryophyta</taxon>
        <taxon>Tracheophyta</taxon>
        <taxon>Spermatophyta</taxon>
        <taxon>Magnoliopsida</taxon>
        <taxon>eudicotyledons</taxon>
        <taxon>Gunneridae</taxon>
        <taxon>Pentapetalae</taxon>
        <taxon>rosids</taxon>
        <taxon>fabids</taxon>
        <taxon>Rosales</taxon>
        <taxon>Rosaceae</taxon>
        <taxon>Amygdaloideae</taxon>
        <taxon>Amygdaleae</taxon>
        <taxon>Prunus</taxon>
    </lineage>
</organism>
<dbReference type="InParanoid" id="A0A5E4G218"/>
<protein>
    <submittedName>
        <fullName evidence="1">Uncharacterized protein</fullName>
    </submittedName>
</protein>
<reference evidence="2" key="1">
    <citation type="journal article" date="2020" name="Plant J.">
        <title>Transposons played a major role in the diversification between the closely related almond and peach genomes: results from the almond genome sequence.</title>
        <authorList>
            <person name="Alioto T."/>
            <person name="Alexiou K.G."/>
            <person name="Bardil A."/>
            <person name="Barteri F."/>
            <person name="Castanera R."/>
            <person name="Cruz F."/>
            <person name="Dhingra A."/>
            <person name="Duval H."/>
            <person name="Fernandez I Marti A."/>
            <person name="Frias L."/>
            <person name="Galan B."/>
            <person name="Garcia J.L."/>
            <person name="Howad W."/>
            <person name="Gomez-Garrido J."/>
            <person name="Gut M."/>
            <person name="Julca I."/>
            <person name="Morata J."/>
            <person name="Puigdomenech P."/>
            <person name="Ribeca P."/>
            <person name="Rubio Cabetas M.J."/>
            <person name="Vlasova A."/>
            <person name="Wirthensohn M."/>
            <person name="Garcia-Mas J."/>
            <person name="Gabaldon T."/>
            <person name="Casacuberta J.M."/>
            <person name="Arus P."/>
        </authorList>
    </citation>
    <scope>NUCLEOTIDE SEQUENCE [LARGE SCALE GENOMIC DNA]</scope>
    <source>
        <strain evidence="2">cv. Texas</strain>
    </source>
</reference>
<dbReference type="Gramene" id="VVA33787">
    <property type="protein sequence ID" value="VVA33787"/>
    <property type="gene ID" value="Prudul26B018399"/>
</dbReference>
<sequence>MAGLAMAVSTEAKYLLGFQSGMFRNNLINDVEFSFATRAVDIFGVQIFSGLLNVMFNSAWTKMKKNSMHGYGSGSSAYFYVDGRDSNLNKWVQRKLCPKARPRLWNISLGYFVSGLKEIGLWATARKLKFCQPLEVWIQNKNDQGY</sequence>